<dbReference type="InterPro" id="IPR036028">
    <property type="entry name" value="SH3-like_dom_sf"/>
</dbReference>
<proteinExistence type="predicted"/>
<evidence type="ECO:0000256" key="2">
    <source>
        <dbReference type="PROSITE-ProRule" id="PRU00192"/>
    </source>
</evidence>
<dbReference type="GO" id="GO:0030139">
    <property type="term" value="C:endocytic vesicle"/>
    <property type="evidence" value="ECO:0007669"/>
    <property type="project" value="TreeGrafter"/>
</dbReference>
<dbReference type="PROSITE" id="PS50002">
    <property type="entry name" value="SH3"/>
    <property type="match status" value="1"/>
</dbReference>
<dbReference type="OrthoDB" id="5971719at2759"/>
<dbReference type="SUPFAM" id="SSF50044">
    <property type="entry name" value="SH3-domain"/>
    <property type="match status" value="1"/>
</dbReference>
<feature type="domain" description="SH3" evidence="4">
    <location>
        <begin position="155"/>
        <end position="217"/>
    </location>
</feature>
<dbReference type="STRING" id="1314781.A0A165IAA0"/>
<dbReference type="PANTHER" id="PTHR45929">
    <property type="entry name" value="JAK PATHWAY SIGNAL TRANSDUCTION ADAPTOR MOLECULE"/>
    <property type="match status" value="1"/>
</dbReference>
<keyword evidence="1 2" id="KW-0728">SH3 domain</keyword>
<evidence type="ECO:0000259" key="4">
    <source>
        <dbReference type="PROSITE" id="PS50002"/>
    </source>
</evidence>
<dbReference type="PRINTS" id="PR00452">
    <property type="entry name" value="SH3DOMAIN"/>
</dbReference>
<reference evidence="5 6" key="1">
    <citation type="journal article" date="2016" name="Mol. Biol. Evol.">
        <title>Comparative Genomics of Early-Diverging Mushroom-Forming Fungi Provides Insights into the Origins of Lignocellulose Decay Capabilities.</title>
        <authorList>
            <person name="Nagy L.G."/>
            <person name="Riley R."/>
            <person name="Tritt A."/>
            <person name="Adam C."/>
            <person name="Daum C."/>
            <person name="Floudas D."/>
            <person name="Sun H."/>
            <person name="Yadav J.S."/>
            <person name="Pangilinan J."/>
            <person name="Larsson K.H."/>
            <person name="Matsuura K."/>
            <person name="Barry K."/>
            <person name="Labutti K."/>
            <person name="Kuo R."/>
            <person name="Ohm R.A."/>
            <person name="Bhattacharya S.S."/>
            <person name="Shirouzu T."/>
            <person name="Yoshinaga Y."/>
            <person name="Martin F.M."/>
            <person name="Grigoriev I.V."/>
            <person name="Hibbett D.S."/>
        </authorList>
    </citation>
    <scope>NUCLEOTIDE SEQUENCE [LARGE SCALE GENOMIC DNA]</scope>
    <source>
        <strain evidence="5 6">HHB12029</strain>
    </source>
</reference>
<gene>
    <name evidence="5" type="ORF">EXIGLDRAFT_717540</name>
</gene>
<accession>A0A165IAA0</accession>
<evidence type="ECO:0000313" key="5">
    <source>
        <dbReference type="EMBL" id="KZV93121.1"/>
    </source>
</evidence>
<dbReference type="SMART" id="SM00326">
    <property type="entry name" value="SH3"/>
    <property type="match status" value="1"/>
</dbReference>
<dbReference type="InterPro" id="IPR001452">
    <property type="entry name" value="SH3_domain"/>
</dbReference>
<evidence type="ECO:0000313" key="6">
    <source>
        <dbReference type="Proteomes" id="UP000077266"/>
    </source>
</evidence>
<organism evidence="5 6">
    <name type="scientific">Exidia glandulosa HHB12029</name>
    <dbReference type="NCBI Taxonomy" id="1314781"/>
    <lineage>
        <taxon>Eukaryota</taxon>
        <taxon>Fungi</taxon>
        <taxon>Dikarya</taxon>
        <taxon>Basidiomycota</taxon>
        <taxon>Agaricomycotina</taxon>
        <taxon>Agaricomycetes</taxon>
        <taxon>Auriculariales</taxon>
        <taxon>Exidiaceae</taxon>
        <taxon>Exidia</taxon>
    </lineage>
</organism>
<name>A0A165IAA0_EXIGL</name>
<dbReference type="Pfam" id="PF14604">
    <property type="entry name" value="SH3_9"/>
    <property type="match status" value="1"/>
</dbReference>
<evidence type="ECO:0000256" key="3">
    <source>
        <dbReference type="SAM" id="MobiDB-lite"/>
    </source>
</evidence>
<dbReference type="Proteomes" id="UP000077266">
    <property type="component" value="Unassembled WGS sequence"/>
</dbReference>
<dbReference type="InParanoid" id="A0A165IAA0"/>
<dbReference type="EMBL" id="KV425995">
    <property type="protein sequence ID" value="KZV93121.1"/>
    <property type="molecule type" value="Genomic_DNA"/>
</dbReference>
<feature type="region of interest" description="Disordered" evidence="3">
    <location>
        <begin position="130"/>
        <end position="152"/>
    </location>
</feature>
<protein>
    <recommendedName>
        <fullName evidence="4">SH3 domain-containing protein</fullName>
    </recommendedName>
</protein>
<feature type="compositionally biased region" description="Basic and acidic residues" evidence="3">
    <location>
        <begin position="130"/>
        <end position="139"/>
    </location>
</feature>
<keyword evidence="6" id="KW-1185">Reference proteome</keyword>
<dbReference type="Gene3D" id="2.30.30.40">
    <property type="entry name" value="SH3 Domains"/>
    <property type="match status" value="1"/>
</dbReference>
<sequence>MPVVTFLSGSSVTDSDTESEPDLVGAIHTTEDSLAIGEHDVPLWTVTNGYDYHDATVTLQVRDKRYNVSKSRLVQRSPVFRDMIRAAFAATPSTVPTSPAATPPLSVGPPIAQTQCPPWSRTGQVLPRLRGTERHESRTCYKPTAQTVPHSSHRNSEVVAIALYDYEAREDSEINFKEGECIREILKESDDWWSGINAGGKPLRGLFPAMFVEEVTFPVSQDTTVNLQDNVGDRLSASPVVIDSTTTWHNTAERVVSQAITLDNEPAEFEHYLWVIHADILDVYEFMAQPASAAKCIKHLSIANVAHMYQSTRIANRSLGDAFTLLESHSSVRIDADLASLLVRTASRWVKQPEILARMRTIVKDAMRKKRADTFAVILVAEPLEDRELLGWGYYYLLLAGKEAWARDKRLRPVDRRRLLAGAYALADRWQTANQEFPKSASTLAGVPAWAIFDHINRVVSAPSTPATHVWVKRGEILKQEVERDLYTFFDPEPWSL</sequence>
<dbReference type="InterPro" id="IPR050670">
    <property type="entry name" value="STAM"/>
</dbReference>
<evidence type="ECO:0000256" key="1">
    <source>
        <dbReference type="ARBA" id="ARBA00022443"/>
    </source>
</evidence>
<dbReference type="AlphaFoldDB" id="A0A165IAA0"/>
<dbReference type="PANTHER" id="PTHR45929:SF1">
    <property type="entry name" value="HEMATOPOIETIC LINEAGE CELL-SPECIFIC PROTEIN-RELATED"/>
    <property type="match status" value="1"/>
</dbReference>
<dbReference type="GO" id="GO:0007165">
    <property type="term" value="P:signal transduction"/>
    <property type="evidence" value="ECO:0007669"/>
    <property type="project" value="TreeGrafter"/>
</dbReference>